<gene>
    <name evidence="1" type="ORF">FBUS_02866</name>
</gene>
<sequence length="101" mass="11773">MPTPKDGAHVLYSSLPDEWDQKVMSYVNENWNEKNRLDSLYPIMLKLEQAFGPGWRLDNVIDYKVEDPEAVPQSTINFCFGKDPTIYSIWRQRVPDNPISL</sequence>
<dbReference type="OrthoDB" id="6227550at2759"/>
<dbReference type="AlphaFoldDB" id="A0A8E0VIP3"/>
<evidence type="ECO:0000313" key="1">
    <source>
        <dbReference type="EMBL" id="KAA0195871.1"/>
    </source>
</evidence>
<organism evidence="1 2">
    <name type="scientific">Fasciolopsis buskii</name>
    <dbReference type="NCBI Taxonomy" id="27845"/>
    <lineage>
        <taxon>Eukaryota</taxon>
        <taxon>Metazoa</taxon>
        <taxon>Spiralia</taxon>
        <taxon>Lophotrochozoa</taxon>
        <taxon>Platyhelminthes</taxon>
        <taxon>Trematoda</taxon>
        <taxon>Digenea</taxon>
        <taxon>Plagiorchiida</taxon>
        <taxon>Echinostomata</taxon>
        <taxon>Echinostomatoidea</taxon>
        <taxon>Fasciolidae</taxon>
        <taxon>Fasciolopsis</taxon>
    </lineage>
</organism>
<dbReference type="EMBL" id="LUCM01003396">
    <property type="protein sequence ID" value="KAA0195871.1"/>
    <property type="molecule type" value="Genomic_DNA"/>
</dbReference>
<comment type="caution">
    <text evidence="1">The sequence shown here is derived from an EMBL/GenBank/DDBJ whole genome shotgun (WGS) entry which is preliminary data.</text>
</comment>
<name>A0A8E0VIP3_9TREM</name>
<dbReference type="Proteomes" id="UP000728185">
    <property type="component" value="Unassembled WGS sequence"/>
</dbReference>
<proteinExistence type="predicted"/>
<keyword evidence="2" id="KW-1185">Reference proteome</keyword>
<protein>
    <submittedName>
        <fullName evidence="1">Uncharacterized protein</fullName>
    </submittedName>
</protein>
<accession>A0A8E0VIP3</accession>
<evidence type="ECO:0000313" key="2">
    <source>
        <dbReference type="Proteomes" id="UP000728185"/>
    </source>
</evidence>
<reference evidence="1" key="1">
    <citation type="submission" date="2019-05" db="EMBL/GenBank/DDBJ databases">
        <title>Annotation for the trematode Fasciolopsis buski.</title>
        <authorList>
            <person name="Choi Y.-J."/>
        </authorList>
    </citation>
    <scope>NUCLEOTIDE SEQUENCE</scope>
    <source>
        <strain evidence="1">HT</strain>
        <tissue evidence="1">Whole worm</tissue>
    </source>
</reference>